<dbReference type="RefSeq" id="WP_158594791.1">
    <property type="nucleotide sequence ID" value="NZ_QZVS01000059.1"/>
</dbReference>
<dbReference type="PANTHER" id="PTHR23028">
    <property type="entry name" value="ACETYLTRANSFERASE"/>
    <property type="match status" value="1"/>
</dbReference>
<dbReference type="GO" id="GO:0009103">
    <property type="term" value="P:lipopolysaccharide biosynthetic process"/>
    <property type="evidence" value="ECO:0007669"/>
    <property type="project" value="TreeGrafter"/>
</dbReference>
<dbReference type="InterPro" id="IPR050879">
    <property type="entry name" value="Acyltransferase_3"/>
</dbReference>
<feature type="domain" description="Acyltransferase 3" evidence="2">
    <location>
        <begin position="17"/>
        <end position="347"/>
    </location>
</feature>
<dbReference type="AlphaFoldDB" id="A0A3A5MMB2"/>
<dbReference type="GO" id="GO:0016747">
    <property type="term" value="F:acyltransferase activity, transferring groups other than amino-acyl groups"/>
    <property type="evidence" value="ECO:0007669"/>
    <property type="project" value="InterPro"/>
</dbReference>
<feature type="non-terminal residue" evidence="3">
    <location>
        <position position="448"/>
    </location>
</feature>
<feature type="transmembrane region" description="Helical" evidence="1">
    <location>
        <begin position="333"/>
        <end position="355"/>
    </location>
</feature>
<gene>
    <name evidence="3" type="ORF">D6T64_03675</name>
</gene>
<dbReference type="EMBL" id="QZVS01000059">
    <property type="protein sequence ID" value="RJT90512.1"/>
    <property type="molecule type" value="Genomic_DNA"/>
</dbReference>
<organism evidence="3 4">
    <name type="scientific">Cryobacterium melibiosiphilum</name>
    <dbReference type="NCBI Taxonomy" id="995039"/>
    <lineage>
        <taxon>Bacteria</taxon>
        <taxon>Bacillati</taxon>
        <taxon>Actinomycetota</taxon>
        <taxon>Actinomycetes</taxon>
        <taxon>Micrococcales</taxon>
        <taxon>Microbacteriaceae</taxon>
        <taxon>Cryobacterium</taxon>
    </lineage>
</organism>
<dbReference type="InterPro" id="IPR002656">
    <property type="entry name" value="Acyl_transf_3_dom"/>
</dbReference>
<evidence type="ECO:0000259" key="2">
    <source>
        <dbReference type="Pfam" id="PF01757"/>
    </source>
</evidence>
<evidence type="ECO:0000313" key="3">
    <source>
        <dbReference type="EMBL" id="RJT90512.1"/>
    </source>
</evidence>
<evidence type="ECO:0000256" key="1">
    <source>
        <dbReference type="SAM" id="Phobius"/>
    </source>
</evidence>
<protein>
    <submittedName>
        <fullName evidence="3">Acyltransferase</fullName>
    </submittedName>
</protein>
<evidence type="ECO:0000313" key="4">
    <source>
        <dbReference type="Proteomes" id="UP000272015"/>
    </source>
</evidence>
<dbReference type="GO" id="GO:0016020">
    <property type="term" value="C:membrane"/>
    <property type="evidence" value="ECO:0007669"/>
    <property type="project" value="TreeGrafter"/>
</dbReference>
<dbReference type="OrthoDB" id="3404679at2"/>
<dbReference type="Proteomes" id="UP000272015">
    <property type="component" value="Unassembled WGS sequence"/>
</dbReference>
<feature type="transmembrane region" description="Helical" evidence="1">
    <location>
        <begin position="173"/>
        <end position="193"/>
    </location>
</feature>
<proteinExistence type="predicted"/>
<feature type="transmembrane region" description="Helical" evidence="1">
    <location>
        <begin position="385"/>
        <end position="406"/>
    </location>
</feature>
<accession>A0A3A5MMB2</accession>
<feature type="transmembrane region" description="Helical" evidence="1">
    <location>
        <begin position="243"/>
        <end position="260"/>
    </location>
</feature>
<keyword evidence="3" id="KW-0012">Acyltransferase</keyword>
<feature type="transmembrane region" description="Helical" evidence="1">
    <location>
        <begin position="20"/>
        <end position="38"/>
    </location>
</feature>
<keyword evidence="1" id="KW-0812">Transmembrane</keyword>
<feature type="transmembrane region" description="Helical" evidence="1">
    <location>
        <begin position="266"/>
        <end position="287"/>
    </location>
</feature>
<reference evidence="3 4" key="1">
    <citation type="submission" date="2018-09" db="EMBL/GenBank/DDBJ databases">
        <title>Novel species of Cryobacterium.</title>
        <authorList>
            <person name="Liu Q."/>
            <person name="Xin Y.-H."/>
        </authorList>
    </citation>
    <scope>NUCLEOTIDE SEQUENCE [LARGE SCALE GENOMIC DNA]</scope>
    <source>
        <strain evidence="3 4">Hh39</strain>
    </source>
</reference>
<feature type="transmembrane region" description="Helical" evidence="1">
    <location>
        <begin position="44"/>
        <end position="63"/>
    </location>
</feature>
<feature type="transmembrane region" description="Helical" evidence="1">
    <location>
        <begin position="84"/>
        <end position="102"/>
    </location>
</feature>
<dbReference type="PANTHER" id="PTHR23028:SF53">
    <property type="entry name" value="ACYL_TRANSF_3 DOMAIN-CONTAINING PROTEIN"/>
    <property type="match status" value="1"/>
</dbReference>
<keyword evidence="1" id="KW-0472">Membrane</keyword>
<keyword evidence="1" id="KW-1133">Transmembrane helix</keyword>
<feature type="transmembrane region" description="Helical" evidence="1">
    <location>
        <begin position="308"/>
        <end position="327"/>
    </location>
</feature>
<keyword evidence="3" id="KW-0808">Transferase</keyword>
<name>A0A3A5MMB2_9MICO</name>
<comment type="caution">
    <text evidence="3">The sequence shown here is derived from an EMBL/GenBank/DDBJ whole genome shotgun (WGS) entry which is preliminary data.</text>
</comment>
<keyword evidence="4" id="KW-1185">Reference proteome</keyword>
<feature type="transmembrane region" description="Helical" evidence="1">
    <location>
        <begin position="205"/>
        <end position="222"/>
    </location>
</feature>
<dbReference type="Pfam" id="PF01757">
    <property type="entry name" value="Acyl_transf_3"/>
    <property type="match status" value="1"/>
</dbReference>
<sequence length="448" mass="47897">MRPGTSAGTPRAGRLGGLDGLRAIAVVAVVLFHFFPAALPGGFIGVDIFFVISGFLITGLLVAEHERSGRLDLRRFWKRRVRRLVPPIVPLALAGCTAAWLVGGDVLIGLGGQLLGAATFGYNWVAIAADTSYFSADQPELFRNLWSLAVEEQFYLVWPLALLGLLRIRRPDLRLGLVLGLAAASALWMAVLFDGGDPTRVYYGSDTHSFGLLIGAALALVLRRERAVGPVRRTAALLARARPWLGALALALVAVGFWVLPNNGVASYRGGLVLVSLLTALVIWAGVRGDAFGRALDSRPLRYLGERSYGLYLWHWPVLVLVQLAWPAARHDLLPIGITAGAITLLAAGSSYRWLEMPIRRFGARGCWRRLTARRLTSRRRGPSLVLLSVVIVTGLLASGTFAALATAPAAAAAQVAIARGQAALEAAERSAAAQSAARSLEEEAARA</sequence>